<sequence length="237" mass="27468">MDTEFVNIFGLGLGLLGIILAIYFYYKSKKKKKFYYLIDSYNIISNDAKEVNNLEVFHKKNKISTLTISKILIWNSGNTPVFKKDLPKKNKISISSEKIFDFSLMYNSDYDSGLTLEKNKSSINVDFDYIEANKGFIIKLIHSGESSDSVEISCKIIGGLPLKKVDQDYLETVSLKSKIKNTIFFLLGLISFLTAYHFTFLNIEFRELLIYLSFVFTFLFIISFFKKKIPKKMIEKF</sequence>
<feature type="transmembrane region" description="Helical" evidence="1">
    <location>
        <begin position="183"/>
        <end position="202"/>
    </location>
</feature>
<protein>
    <submittedName>
        <fullName evidence="2">Uncharacterized protein</fullName>
    </submittedName>
</protein>
<accession>A0A2S7WKY7</accession>
<dbReference type="AlphaFoldDB" id="A0A2S7WKY7"/>
<evidence type="ECO:0000313" key="2">
    <source>
        <dbReference type="EMBL" id="PQJ78275.1"/>
    </source>
</evidence>
<gene>
    <name evidence="2" type="ORF">BTO18_03305</name>
</gene>
<organism evidence="2 3">
    <name type="scientific">Polaribacter porphyrae</name>
    <dbReference type="NCBI Taxonomy" id="1137780"/>
    <lineage>
        <taxon>Bacteria</taxon>
        <taxon>Pseudomonadati</taxon>
        <taxon>Bacteroidota</taxon>
        <taxon>Flavobacteriia</taxon>
        <taxon>Flavobacteriales</taxon>
        <taxon>Flavobacteriaceae</taxon>
    </lineage>
</organism>
<dbReference type="Proteomes" id="UP000238882">
    <property type="component" value="Unassembled WGS sequence"/>
</dbReference>
<dbReference type="EMBL" id="MSCN01000001">
    <property type="protein sequence ID" value="PQJ78275.1"/>
    <property type="molecule type" value="Genomic_DNA"/>
</dbReference>
<keyword evidence="3" id="KW-1185">Reference proteome</keyword>
<reference evidence="2 3" key="1">
    <citation type="submission" date="2016-12" db="EMBL/GenBank/DDBJ databases">
        <title>Trade-off between light-utilization and light-protection in marine flavobacteria.</title>
        <authorList>
            <person name="Kumagai Y."/>
            <person name="Yoshizawa S."/>
            <person name="Kogure K."/>
            <person name="Iwasaki W."/>
        </authorList>
    </citation>
    <scope>NUCLEOTIDE SEQUENCE [LARGE SCALE GENOMIC DNA]</scope>
    <source>
        <strain evidence="2 3">NBRC 108759</strain>
    </source>
</reference>
<name>A0A2S7WKY7_9FLAO</name>
<dbReference type="OrthoDB" id="1496331at2"/>
<dbReference type="RefSeq" id="WP_105014859.1">
    <property type="nucleotide sequence ID" value="NZ_MSCN01000001.1"/>
</dbReference>
<keyword evidence="1" id="KW-0812">Transmembrane</keyword>
<keyword evidence="1" id="KW-0472">Membrane</keyword>
<feature type="transmembrane region" description="Helical" evidence="1">
    <location>
        <begin position="208"/>
        <end position="225"/>
    </location>
</feature>
<evidence type="ECO:0000313" key="3">
    <source>
        <dbReference type="Proteomes" id="UP000238882"/>
    </source>
</evidence>
<evidence type="ECO:0000256" key="1">
    <source>
        <dbReference type="SAM" id="Phobius"/>
    </source>
</evidence>
<proteinExistence type="predicted"/>
<keyword evidence="1" id="KW-1133">Transmembrane helix</keyword>
<comment type="caution">
    <text evidence="2">The sequence shown here is derived from an EMBL/GenBank/DDBJ whole genome shotgun (WGS) entry which is preliminary data.</text>
</comment>
<feature type="transmembrane region" description="Helical" evidence="1">
    <location>
        <begin position="6"/>
        <end position="26"/>
    </location>
</feature>